<keyword evidence="2 4" id="KW-0251">Elongation factor</keyword>
<organism evidence="7">
    <name type="scientific">Aceria tosichella</name>
    <name type="common">wheat curl mite</name>
    <dbReference type="NCBI Taxonomy" id="561515"/>
    <lineage>
        <taxon>Eukaryota</taxon>
        <taxon>Metazoa</taxon>
        <taxon>Ecdysozoa</taxon>
        <taxon>Arthropoda</taxon>
        <taxon>Chelicerata</taxon>
        <taxon>Arachnida</taxon>
        <taxon>Acari</taxon>
        <taxon>Acariformes</taxon>
        <taxon>Trombidiformes</taxon>
        <taxon>Prostigmata</taxon>
        <taxon>Eupodina</taxon>
        <taxon>Eriophyoidea</taxon>
        <taxon>Eriophyidae</taxon>
        <taxon>Eriophyinae</taxon>
        <taxon>Aceriini</taxon>
        <taxon>Aceria</taxon>
    </lineage>
</organism>
<feature type="compositionally biased region" description="Basic and acidic residues" evidence="5">
    <location>
        <begin position="273"/>
        <end position="287"/>
    </location>
</feature>
<evidence type="ECO:0000256" key="2">
    <source>
        <dbReference type="ARBA" id="ARBA00022768"/>
    </source>
</evidence>
<evidence type="ECO:0000259" key="6">
    <source>
        <dbReference type="Pfam" id="PF00889"/>
    </source>
</evidence>
<comment type="function">
    <text evidence="4">Associates with the EF-Tu.GDP complex and induces the exchange of GDP to GTP. It remains bound to the aminoacyl-tRNA.EF-Tu.GTP complex up to the GTP hydrolysis stage on the ribosome.</text>
</comment>
<name>A0A6G1SKL4_9ACAR</name>
<dbReference type="Gene3D" id="3.30.479.20">
    <property type="entry name" value="Elongation factor Ts, dimerisation domain"/>
    <property type="match status" value="2"/>
</dbReference>
<sequence length="342" mass="38513">MLNLTGLLMTTRMFGQRLMHSSAIRLSAEKSPLFKLRQRTGLAYNLCREALNKHDNDVDEAEAWLKAHALAHGIQRASKVRDRSTREGLVCLSVSRENNMTTFVELNCESDFVARNQIFRDFAISITEQVAIGFKNSTSYKLPSGQGLIGGLKPNEEQINKLQDQIAPLISKLGENIKLSNAFHLKVTDPDDATRLFGQIHAQAAAKSTDLNEISAGRFGSIVALRLGEKASRDRKQLQLMGNRLCQHVIGYSPSYIELPDNIRKHLEAAEKEKLENKSDNGEHDDTYSDDESSQSSRNSRDDWPSIMDQTLIMTDDLVVRDFCKNNNLSIVYFSRFECGME</sequence>
<evidence type="ECO:0000256" key="3">
    <source>
        <dbReference type="ARBA" id="ARBA00022917"/>
    </source>
</evidence>
<evidence type="ECO:0000313" key="7">
    <source>
        <dbReference type="EMBL" id="MDE50919.1"/>
    </source>
</evidence>
<feature type="domain" description="Translation elongation factor EFTs/EF1B dimerisation" evidence="6">
    <location>
        <begin position="103"/>
        <end position="340"/>
    </location>
</feature>
<dbReference type="InterPro" id="IPR036402">
    <property type="entry name" value="EF-Ts_dimer_sf"/>
</dbReference>
<dbReference type="GO" id="GO:0003746">
    <property type="term" value="F:translation elongation factor activity"/>
    <property type="evidence" value="ECO:0007669"/>
    <property type="project" value="UniProtKB-UniRule"/>
</dbReference>
<dbReference type="PANTHER" id="PTHR11741">
    <property type="entry name" value="ELONGATION FACTOR TS"/>
    <property type="match status" value="1"/>
</dbReference>
<keyword evidence="4" id="KW-0496">Mitochondrion</keyword>
<dbReference type="HAMAP" id="MF_00050">
    <property type="entry name" value="EF_Ts"/>
    <property type="match status" value="1"/>
</dbReference>
<dbReference type="SUPFAM" id="SSF46934">
    <property type="entry name" value="UBA-like"/>
    <property type="match status" value="1"/>
</dbReference>
<dbReference type="PANTHER" id="PTHR11741:SF0">
    <property type="entry name" value="ELONGATION FACTOR TS, MITOCHONDRIAL"/>
    <property type="match status" value="1"/>
</dbReference>
<dbReference type="InterPro" id="IPR009060">
    <property type="entry name" value="UBA-like_sf"/>
</dbReference>
<keyword evidence="3 4" id="KW-0648">Protein biosynthesis</keyword>
<dbReference type="AlphaFoldDB" id="A0A6G1SKL4"/>
<dbReference type="CDD" id="cd14275">
    <property type="entry name" value="UBA_EF-Ts"/>
    <property type="match status" value="1"/>
</dbReference>
<dbReference type="InterPro" id="IPR001816">
    <property type="entry name" value="Transl_elong_EFTs/EF1B"/>
</dbReference>
<reference evidence="7" key="1">
    <citation type="submission" date="2018-10" db="EMBL/GenBank/DDBJ databases">
        <title>Transcriptome assembly of Aceria tosichella (Wheat curl mite) Type 2.</title>
        <authorList>
            <person name="Scully E.D."/>
            <person name="Geib S.M."/>
            <person name="Palmer N.A."/>
            <person name="Gupta A.K."/>
            <person name="Sarath G."/>
            <person name="Tatineni S."/>
        </authorList>
    </citation>
    <scope>NUCLEOTIDE SEQUENCE</scope>
    <source>
        <strain evidence="7">LincolnNE</strain>
    </source>
</reference>
<dbReference type="GO" id="GO:0005739">
    <property type="term" value="C:mitochondrion"/>
    <property type="evidence" value="ECO:0007669"/>
    <property type="project" value="UniProtKB-SubCell"/>
</dbReference>
<dbReference type="EMBL" id="GGYP01006148">
    <property type="protein sequence ID" value="MDE50919.1"/>
    <property type="molecule type" value="Transcribed_RNA"/>
</dbReference>
<dbReference type="SUPFAM" id="SSF54713">
    <property type="entry name" value="Elongation factor Ts (EF-Ts), dimerisation domain"/>
    <property type="match status" value="1"/>
</dbReference>
<comment type="similarity">
    <text evidence="1 4">Belongs to the EF-Ts family.</text>
</comment>
<feature type="region of interest" description="Disordered" evidence="5">
    <location>
        <begin position="273"/>
        <end position="304"/>
    </location>
</feature>
<protein>
    <recommendedName>
        <fullName evidence="4">Elongation factor Ts, mitochondrial</fullName>
        <shortName evidence="4">EF-Ts</shortName>
        <shortName evidence="4">EF-TsMt</shortName>
    </recommendedName>
</protein>
<dbReference type="InterPro" id="IPR014039">
    <property type="entry name" value="Transl_elong_EFTs/EF1B_dimer"/>
</dbReference>
<dbReference type="GO" id="GO:0070125">
    <property type="term" value="P:mitochondrial translational elongation"/>
    <property type="evidence" value="ECO:0007669"/>
    <property type="project" value="TreeGrafter"/>
</dbReference>
<proteinExistence type="inferred from homology"/>
<evidence type="ECO:0000256" key="4">
    <source>
        <dbReference type="HAMAP-Rule" id="MF_03135"/>
    </source>
</evidence>
<evidence type="ECO:0000256" key="1">
    <source>
        <dbReference type="ARBA" id="ARBA00005532"/>
    </source>
</evidence>
<comment type="subcellular location">
    <subcellularLocation>
        <location evidence="4">Mitochondrion</location>
    </subcellularLocation>
</comment>
<accession>A0A6G1SKL4</accession>
<dbReference type="Pfam" id="PF00889">
    <property type="entry name" value="EF_TS"/>
    <property type="match status" value="1"/>
</dbReference>
<evidence type="ECO:0000256" key="5">
    <source>
        <dbReference type="SAM" id="MobiDB-lite"/>
    </source>
</evidence>
<gene>
    <name evidence="7" type="ORF">g.2132</name>
</gene>
<dbReference type="Pfam" id="PF25025">
    <property type="entry name" value="EF-Ts_N"/>
    <property type="match status" value="1"/>
</dbReference>
<dbReference type="Gene3D" id="1.10.8.10">
    <property type="entry name" value="DNA helicase RuvA subunit, C-terminal domain"/>
    <property type="match status" value="1"/>
</dbReference>